<reference evidence="2 3" key="1">
    <citation type="journal article" date="2019" name="Int. J. Syst. Evol. Microbiol.">
        <title>The Global Catalogue of Microorganisms (GCM) 10K type strain sequencing project: providing services to taxonomists for standard genome sequencing and annotation.</title>
        <authorList>
            <consortium name="The Broad Institute Genomics Platform"/>
            <consortium name="The Broad Institute Genome Sequencing Center for Infectious Disease"/>
            <person name="Wu L."/>
            <person name="Ma J."/>
        </authorList>
    </citation>
    <scope>NUCLEOTIDE SEQUENCE [LARGE SCALE GENOMIC DNA]</scope>
    <source>
        <strain evidence="2 3">JCM 16014</strain>
    </source>
</reference>
<accession>A0ABN2VC70</accession>
<dbReference type="RefSeq" id="WP_344670920.1">
    <property type="nucleotide sequence ID" value="NZ_BAAAQN010000070.1"/>
</dbReference>
<keyword evidence="1" id="KW-1133">Transmembrane helix</keyword>
<organism evidence="2 3">
    <name type="scientific">Catenulispora yoronensis</name>
    <dbReference type="NCBI Taxonomy" id="450799"/>
    <lineage>
        <taxon>Bacteria</taxon>
        <taxon>Bacillati</taxon>
        <taxon>Actinomycetota</taxon>
        <taxon>Actinomycetes</taxon>
        <taxon>Catenulisporales</taxon>
        <taxon>Catenulisporaceae</taxon>
        <taxon>Catenulispora</taxon>
    </lineage>
</organism>
<feature type="transmembrane region" description="Helical" evidence="1">
    <location>
        <begin position="12"/>
        <end position="30"/>
    </location>
</feature>
<evidence type="ECO:0000313" key="3">
    <source>
        <dbReference type="Proteomes" id="UP001500751"/>
    </source>
</evidence>
<sequence>MNFSHSSARIQILAALVIGGIGVGAVVYWSNSSTTGTEVKPCKPASQSAVDVSASTLCTALQKADLPTLLGIPKAPSEFGGAMSQPVEGGDPSVRVLYAVGPYSVILSTHKPGKVKETEKVAGHPAALVTGTAGGRQLYNLAVDYDSAGTGYYALDVMMTDGTPITQDTAGKLERAVAEKVLPTLPEWRS</sequence>
<dbReference type="Proteomes" id="UP001500751">
    <property type="component" value="Unassembled WGS sequence"/>
</dbReference>
<name>A0ABN2VC70_9ACTN</name>
<dbReference type="InterPro" id="IPR046187">
    <property type="entry name" value="DUF6215"/>
</dbReference>
<proteinExistence type="predicted"/>
<dbReference type="EMBL" id="BAAAQN010000070">
    <property type="protein sequence ID" value="GAA2058144.1"/>
    <property type="molecule type" value="Genomic_DNA"/>
</dbReference>
<gene>
    <name evidence="2" type="ORF">GCM10009839_79740</name>
</gene>
<evidence type="ECO:0000313" key="2">
    <source>
        <dbReference type="EMBL" id="GAA2058144.1"/>
    </source>
</evidence>
<keyword evidence="1" id="KW-0472">Membrane</keyword>
<evidence type="ECO:0000256" key="1">
    <source>
        <dbReference type="SAM" id="Phobius"/>
    </source>
</evidence>
<keyword evidence="3" id="KW-1185">Reference proteome</keyword>
<protein>
    <recommendedName>
        <fullName evidence="4">DUF4825 domain-containing protein</fullName>
    </recommendedName>
</protein>
<keyword evidence="1" id="KW-0812">Transmembrane</keyword>
<evidence type="ECO:0008006" key="4">
    <source>
        <dbReference type="Google" id="ProtNLM"/>
    </source>
</evidence>
<comment type="caution">
    <text evidence="2">The sequence shown here is derived from an EMBL/GenBank/DDBJ whole genome shotgun (WGS) entry which is preliminary data.</text>
</comment>
<dbReference type="Pfam" id="PF19721">
    <property type="entry name" value="DUF6215"/>
    <property type="match status" value="1"/>
</dbReference>